<dbReference type="Proteomes" id="UP000201252">
    <property type="component" value="Segment"/>
</dbReference>
<evidence type="ECO:0000313" key="1">
    <source>
        <dbReference type="EMBL" id="AGH31736.1"/>
    </source>
</evidence>
<gene>
    <name evidence="1" type="ORF">SWZG_00230</name>
</gene>
<protein>
    <submittedName>
        <fullName evidence="1">Uncharacterized protein</fullName>
    </submittedName>
</protein>
<dbReference type="GeneID" id="15011141"/>
<reference evidence="1 2" key="1">
    <citation type="submission" date="2010-10" db="EMBL/GenBank/DDBJ databases">
        <title>The Genome Sequence of Synechococcus phage S-SKS1.</title>
        <authorList>
            <consortium name="The Broad Institute Genome Sequencing Platform"/>
            <person name="Henn M.R."/>
            <person name="Clokie M."/>
            <person name="Levin J."/>
            <person name="Malboeuf C."/>
            <person name="Casali M."/>
            <person name="Russ C."/>
            <person name="Lennon N."/>
            <person name="Chapman S.B."/>
            <person name="Erlich R."/>
            <person name="Young S.K."/>
            <person name="Yandava C."/>
            <person name="Zeng Q."/>
            <person name="Alvarado L."/>
            <person name="Anderson S."/>
            <person name="Berlin A."/>
            <person name="Chen Z."/>
            <person name="Freedman E."/>
            <person name="Gellesch M."/>
            <person name="Goldberg J."/>
            <person name="Green L."/>
            <person name="Griggs A."/>
            <person name="Gujja S."/>
            <person name="Heilman E.R."/>
            <person name="Heiman D."/>
            <person name="Hollinger A."/>
            <person name="Howarth C."/>
            <person name="Larson L."/>
            <person name="Mehta T."/>
            <person name="Pearson M."/>
            <person name="Roberts A."/>
            <person name="Ryan E."/>
            <person name="Saif S."/>
            <person name="Shea T."/>
            <person name="Shenoy N."/>
            <person name="Sisk P."/>
            <person name="Stolte C."/>
            <person name="Sykes S."/>
            <person name="White J."/>
            <person name="Haas B."/>
            <person name="Nusbaum C."/>
            <person name="Birren B."/>
        </authorList>
    </citation>
    <scope>NUCLEOTIDE SEQUENCE [LARGE SCALE GENOMIC DNA]</scope>
</reference>
<keyword evidence="2" id="KW-1185">Reference proteome</keyword>
<accession>M4QPN2</accession>
<proteinExistence type="predicted"/>
<dbReference type="RefSeq" id="YP_007674588.1">
    <property type="nucleotide sequence ID" value="NC_020851.1"/>
</dbReference>
<dbReference type="KEGG" id="vg:15011141"/>
<dbReference type="EMBL" id="HQ633071">
    <property type="protein sequence ID" value="AGH31736.1"/>
    <property type="molecule type" value="Genomic_DNA"/>
</dbReference>
<sequence>MKAMDQNLNWNLLHQFAKELGQEGHDYKIHQRSLSDKVSTHKEIVIEYGYKQEKPDA</sequence>
<name>M4QPN2_9CAUD</name>
<evidence type="ECO:0000313" key="2">
    <source>
        <dbReference type="Proteomes" id="UP000201252"/>
    </source>
</evidence>
<organism evidence="1 2">
    <name type="scientific">Synechococcus phage S-SKS1</name>
    <dbReference type="NCBI Taxonomy" id="754042"/>
    <lineage>
        <taxon>Viruses</taxon>
        <taxon>Duplodnaviria</taxon>
        <taxon>Heunggongvirae</taxon>
        <taxon>Uroviricota</taxon>
        <taxon>Caudoviricetes</taxon>
        <taxon>Llyrvirus</taxon>
        <taxon>Llyrvirus SSKS1</taxon>
    </lineage>
</organism>